<reference evidence="4" key="1">
    <citation type="submission" date="2021-01" db="EMBL/GenBank/DDBJ databases">
        <title>Whole genome shotgun sequence of Actinoplanes ferrugineus NBRC 15555.</title>
        <authorList>
            <person name="Komaki H."/>
            <person name="Tamura T."/>
        </authorList>
    </citation>
    <scope>NUCLEOTIDE SEQUENCE</scope>
    <source>
        <strain evidence="4">NBRC 15555</strain>
    </source>
</reference>
<evidence type="ECO:0000256" key="2">
    <source>
        <dbReference type="SAM" id="SignalP"/>
    </source>
</evidence>
<feature type="chain" id="PRO_5038844550" evidence="2">
    <location>
        <begin position="30"/>
        <end position="342"/>
    </location>
</feature>
<comment type="similarity">
    <text evidence="1">Belongs to the bacterial solute-binding protein 8 family.</text>
</comment>
<keyword evidence="2" id="KW-0732">Signal</keyword>
<sequence length="342" mass="35371">MAGRERRMIRRVGTLAVCLALAGCGAAGEAPSADAVTAVTVKDCAGQDMTFTSVPQRVVVLDGYAAQSMVRLGLGDRVVGVGFTKPFSVEKGPIQAELQRLPVLAADSVPPTEIVAAQRPDLVLTAFADFGGAPGSPKEADLATMDAQGLAACTPTATSPTEAAKPLTDLSPTYDFLRRIGQVFRIGNRAEQLISELRAREQAVVAKAVAGPRPRVLILPDNPVAGQPVPTSGPATIANALVTAAGGTNVFADTAGMHSQVSPEMVAERDPQVILVITDYSFAKAKGQALVDQVRANPLLAGTTAVRTGRVLSASQYVAAFPSPLNVDALEQIAGDLRVDGP</sequence>
<dbReference type="InterPro" id="IPR002491">
    <property type="entry name" value="ABC_transptr_periplasmic_BD"/>
</dbReference>
<dbReference type="Gene3D" id="3.40.50.1980">
    <property type="entry name" value="Nitrogenase molybdenum iron protein domain"/>
    <property type="match status" value="2"/>
</dbReference>
<protein>
    <submittedName>
        <fullName evidence="4">ABC transporter substrate-binding protein</fullName>
    </submittedName>
</protein>
<evidence type="ECO:0000313" key="5">
    <source>
        <dbReference type="Proteomes" id="UP000598174"/>
    </source>
</evidence>
<gene>
    <name evidence="4" type="ORF">Afe05nite_84580</name>
</gene>
<dbReference type="AlphaFoldDB" id="A0A919JBI9"/>
<dbReference type="EMBL" id="BOMM01000092">
    <property type="protein sequence ID" value="GIE16618.1"/>
    <property type="molecule type" value="Genomic_DNA"/>
</dbReference>
<feature type="signal peptide" evidence="2">
    <location>
        <begin position="1"/>
        <end position="29"/>
    </location>
</feature>
<dbReference type="PANTHER" id="PTHR30535:SF7">
    <property type="entry name" value="IRON(III) DICITRATE-BINDING PROTEIN"/>
    <property type="match status" value="1"/>
</dbReference>
<evidence type="ECO:0000259" key="3">
    <source>
        <dbReference type="PROSITE" id="PS50983"/>
    </source>
</evidence>
<evidence type="ECO:0000313" key="4">
    <source>
        <dbReference type="EMBL" id="GIE16618.1"/>
    </source>
</evidence>
<dbReference type="InterPro" id="IPR050902">
    <property type="entry name" value="ABC_Transporter_SBP"/>
</dbReference>
<keyword evidence="5" id="KW-1185">Reference proteome</keyword>
<feature type="domain" description="Fe/B12 periplasmic-binding" evidence="3">
    <location>
        <begin position="57"/>
        <end position="341"/>
    </location>
</feature>
<dbReference type="Pfam" id="PF01497">
    <property type="entry name" value="Peripla_BP_2"/>
    <property type="match status" value="1"/>
</dbReference>
<dbReference type="PANTHER" id="PTHR30535">
    <property type="entry name" value="VITAMIN B12-BINDING PROTEIN"/>
    <property type="match status" value="1"/>
</dbReference>
<evidence type="ECO:0000256" key="1">
    <source>
        <dbReference type="ARBA" id="ARBA00008814"/>
    </source>
</evidence>
<proteinExistence type="inferred from homology"/>
<name>A0A919JBI9_9ACTN</name>
<dbReference type="SUPFAM" id="SSF53807">
    <property type="entry name" value="Helical backbone' metal receptor"/>
    <property type="match status" value="1"/>
</dbReference>
<dbReference type="Proteomes" id="UP000598174">
    <property type="component" value="Unassembled WGS sequence"/>
</dbReference>
<accession>A0A919JBI9</accession>
<organism evidence="4 5">
    <name type="scientific">Paractinoplanes ferrugineus</name>
    <dbReference type="NCBI Taxonomy" id="113564"/>
    <lineage>
        <taxon>Bacteria</taxon>
        <taxon>Bacillati</taxon>
        <taxon>Actinomycetota</taxon>
        <taxon>Actinomycetes</taxon>
        <taxon>Micromonosporales</taxon>
        <taxon>Micromonosporaceae</taxon>
        <taxon>Paractinoplanes</taxon>
    </lineage>
</organism>
<comment type="caution">
    <text evidence="4">The sequence shown here is derived from an EMBL/GenBank/DDBJ whole genome shotgun (WGS) entry which is preliminary data.</text>
</comment>
<dbReference type="PROSITE" id="PS51257">
    <property type="entry name" value="PROKAR_LIPOPROTEIN"/>
    <property type="match status" value="1"/>
</dbReference>
<dbReference type="PROSITE" id="PS50983">
    <property type="entry name" value="FE_B12_PBP"/>
    <property type="match status" value="1"/>
</dbReference>